<dbReference type="STRING" id="1218599.LEP1GSC195_3127"/>
<evidence type="ECO:0000313" key="2">
    <source>
        <dbReference type="Proteomes" id="UP000013984"/>
    </source>
</evidence>
<keyword evidence="2" id="KW-1185">Reference proteome</keyword>
<proteinExistence type="predicted"/>
<dbReference type="EMBL" id="AOGZ02000014">
    <property type="protein sequence ID" value="EOQ97382.1"/>
    <property type="molecule type" value="Genomic_DNA"/>
</dbReference>
<protein>
    <submittedName>
        <fullName evidence="1">Uncharacterized protein</fullName>
    </submittedName>
</protein>
<organism evidence="1 2">
    <name type="scientific">Leptospira wolbachii serovar Codice str. CDC</name>
    <dbReference type="NCBI Taxonomy" id="1218599"/>
    <lineage>
        <taxon>Bacteria</taxon>
        <taxon>Pseudomonadati</taxon>
        <taxon>Spirochaetota</taxon>
        <taxon>Spirochaetia</taxon>
        <taxon>Leptospirales</taxon>
        <taxon>Leptospiraceae</taxon>
        <taxon>Leptospira</taxon>
    </lineage>
</organism>
<sequence length="54" mass="6408">MEKLAILETKFYMVSPPRFAWKVVFPNFQALCQILPLTTDEKDFERDQRTPTLC</sequence>
<comment type="caution">
    <text evidence="1">The sequence shown here is derived from an EMBL/GenBank/DDBJ whole genome shotgun (WGS) entry which is preliminary data.</text>
</comment>
<reference evidence="1" key="1">
    <citation type="submission" date="2013-04" db="EMBL/GenBank/DDBJ databases">
        <authorList>
            <person name="Harkins D.M."/>
            <person name="Durkin A.S."/>
            <person name="Brinkac L.M."/>
            <person name="Haft D.H."/>
            <person name="Selengut J.D."/>
            <person name="Sanka R."/>
            <person name="DePew J."/>
            <person name="Purushe J."/>
            <person name="Galloway R.L."/>
            <person name="Vinetz J.M."/>
            <person name="Sutton G.G."/>
            <person name="Nierman W.C."/>
            <person name="Fouts D.E."/>
        </authorList>
    </citation>
    <scope>NUCLEOTIDE SEQUENCE [LARGE SCALE GENOMIC DNA]</scope>
    <source>
        <strain evidence="1">CDC</strain>
    </source>
</reference>
<accession>R9A5K5</accession>
<dbReference type="AlphaFoldDB" id="R9A5K5"/>
<gene>
    <name evidence="1" type="ORF">LEP1GSC195_3127</name>
</gene>
<evidence type="ECO:0000313" key="1">
    <source>
        <dbReference type="EMBL" id="EOQ97382.1"/>
    </source>
</evidence>
<dbReference type="Proteomes" id="UP000013984">
    <property type="component" value="Unassembled WGS sequence"/>
</dbReference>
<name>R9A5K5_9LEPT</name>